<accession>A0A0W0XRY3</accession>
<dbReference type="AlphaFoldDB" id="A0A0W0XRY3"/>
<dbReference type="Proteomes" id="UP000054608">
    <property type="component" value="Unassembled WGS sequence"/>
</dbReference>
<comment type="caution">
    <text evidence="2">The sequence shown here is derived from an EMBL/GenBank/DDBJ whole genome shotgun (WGS) entry which is preliminary data.</text>
</comment>
<protein>
    <submittedName>
        <fullName evidence="2">Uncharacterized protein</fullName>
    </submittedName>
</protein>
<evidence type="ECO:0000313" key="2">
    <source>
        <dbReference type="EMBL" id="KTD47075.1"/>
    </source>
</evidence>
<name>A0A0W0XRY3_9GAMM</name>
<dbReference type="PATRIC" id="fig|458.5.peg.2085"/>
<gene>
    <name evidence="2" type="ORF">Lrub_1997</name>
</gene>
<evidence type="ECO:0000313" key="3">
    <source>
        <dbReference type="Proteomes" id="UP000054608"/>
    </source>
</evidence>
<feature type="region of interest" description="Disordered" evidence="1">
    <location>
        <begin position="1"/>
        <end position="23"/>
    </location>
</feature>
<dbReference type="STRING" id="458.Lrub_1997"/>
<dbReference type="RefSeq" id="WP_058531988.1">
    <property type="nucleotide sequence ID" value="NZ_CAAAIN010000002.1"/>
</dbReference>
<dbReference type="OrthoDB" id="5651626at2"/>
<dbReference type="EMBL" id="LNYT01000020">
    <property type="protein sequence ID" value="KTD47075.1"/>
    <property type="molecule type" value="Genomic_DNA"/>
</dbReference>
<reference evidence="2 3" key="1">
    <citation type="submission" date="2015-11" db="EMBL/GenBank/DDBJ databases">
        <title>Genomic analysis of 38 Legionella species identifies large and diverse effector repertoires.</title>
        <authorList>
            <person name="Burstein D."/>
            <person name="Amaro F."/>
            <person name="Zusman T."/>
            <person name="Lifshitz Z."/>
            <person name="Cohen O."/>
            <person name="Gilbert J.A."/>
            <person name="Pupko T."/>
            <person name="Shuman H.A."/>
            <person name="Segal G."/>
        </authorList>
    </citation>
    <scope>NUCLEOTIDE SEQUENCE [LARGE SCALE GENOMIC DNA]</scope>
    <source>
        <strain evidence="2 3">WA-270A-C2</strain>
    </source>
</reference>
<evidence type="ECO:0000256" key="1">
    <source>
        <dbReference type="SAM" id="MobiDB-lite"/>
    </source>
</evidence>
<keyword evidence="3" id="KW-1185">Reference proteome</keyword>
<proteinExistence type="predicted"/>
<sequence length="60" mass="6643">MINSTQKMLSRMSHTEANQKAVSSELDCAAKTQAEAQSPTLADFMNCLTKKDNYDLTPFS</sequence>
<organism evidence="2 3">
    <name type="scientific">Legionella rubrilucens</name>
    <dbReference type="NCBI Taxonomy" id="458"/>
    <lineage>
        <taxon>Bacteria</taxon>
        <taxon>Pseudomonadati</taxon>
        <taxon>Pseudomonadota</taxon>
        <taxon>Gammaproteobacteria</taxon>
        <taxon>Legionellales</taxon>
        <taxon>Legionellaceae</taxon>
        <taxon>Legionella</taxon>
    </lineage>
</organism>